<comment type="caution">
    <text evidence="1">The sequence shown here is derived from an EMBL/GenBank/DDBJ whole genome shotgun (WGS) entry which is preliminary data.</text>
</comment>
<organism evidence="1 2">
    <name type="scientific">Smallanthus sonchifolius</name>
    <dbReference type="NCBI Taxonomy" id="185202"/>
    <lineage>
        <taxon>Eukaryota</taxon>
        <taxon>Viridiplantae</taxon>
        <taxon>Streptophyta</taxon>
        <taxon>Embryophyta</taxon>
        <taxon>Tracheophyta</taxon>
        <taxon>Spermatophyta</taxon>
        <taxon>Magnoliopsida</taxon>
        <taxon>eudicotyledons</taxon>
        <taxon>Gunneridae</taxon>
        <taxon>Pentapetalae</taxon>
        <taxon>asterids</taxon>
        <taxon>campanulids</taxon>
        <taxon>Asterales</taxon>
        <taxon>Asteraceae</taxon>
        <taxon>Asteroideae</taxon>
        <taxon>Heliantheae alliance</taxon>
        <taxon>Millerieae</taxon>
        <taxon>Smallanthus</taxon>
    </lineage>
</organism>
<sequence>MSTTAIHLLLLLLLFFLSITTAGAATVSSDIVALKAVKSAINPTTIPSYTCLHSWDFTSDPCSPPHITHFLCGLSCSGNRVTQLTLDPAGYSGTLSPLVSQLTQLITIDLSDNKFSGKIPTSLFTLPNLQTLILGSNSFSGVIPPAISNLKKLQTLDISHNSLSGSLPTSLTSLTELTRLDLSFNKLTGPIPELPRNIIQLALKANSLSGYLQKHSFNKLTQLEVVELSENSLTGTIPGWFFLIPSLQQVNLANNYFTGVEVFKPVNSNLVAVDLGFNKISGYPPTNFSAYPLLASLTLSYNKLRGRIPGEYSKLSRLFLDGNFLIGLPREFFSGKTSISGSLGDNCLKSCPVSSELCLKKQKPWSICRQAYHGKLKPKS</sequence>
<evidence type="ECO:0000313" key="2">
    <source>
        <dbReference type="Proteomes" id="UP001056120"/>
    </source>
</evidence>
<dbReference type="Proteomes" id="UP001056120">
    <property type="component" value="Linkage Group LG09"/>
</dbReference>
<reference evidence="1 2" key="2">
    <citation type="journal article" date="2022" name="Mol. Ecol. Resour.">
        <title>The genomes of chicory, endive, great burdock and yacon provide insights into Asteraceae paleo-polyploidization history and plant inulin production.</title>
        <authorList>
            <person name="Fan W."/>
            <person name="Wang S."/>
            <person name="Wang H."/>
            <person name="Wang A."/>
            <person name="Jiang F."/>
            <person name="Liu H."/>
            <person name="Zhao H."/>
            <person name="Xu D."/>
            <person name="Zhang Y."/>
        </authorList>
    </citation>
    <scope>NUCLEOTIDE SEQUENCE [LARGE SCALE GENOMIC DNA]</scope>
    <source>
        <strain evidence="2">cv. Yunnan</strain>
        <tissue evidence="1">Leaves</tissue>
    </source>
</reference>
<reference evidence="2" key="1">
    <citation type="journal article" date="2022" name="Mol. Ecol. Resour.">
        <title>The genomes of chicory, endive, great burdock and yacon provide insights into Asteraceae palaeo-polyploidization history and plant inulin production.</title>
        <authorList>
            <person name="Fan W."/>
            <person name="Wang S."/>
            <person name="Wang H."/>
            <person name="Wang A."/>
            <person name="Jiang F."/>
            <person name="Liu H."/>
            <person name="Zhao H."/>
            <person name="Xu D."/>
            <person name="Zhang Y."/>
        </authorList>
    </citation>
    <scope>NUCLEOTIDE SEQUENCE [LARGE SCALE GENOMIC DNA]</scope>
    <source>
        <strain evidence="2">cv. Yunnan</strain>
    </source>
</reference>
<keyword evidence="2" id="KW-1185">Reference proteome</keyword>
<evidence type="ECO:0000313" key="1">
    <source>
        <dbReference type="EMBL" id="KAI3805040.1"/>
    </source>
</evidence>
<dbReference type="EMBL" id="CM042026">
    <property type="protein sequence ID" value="KAI3805040.1"/>
    <property type="molecule type" value="Genomic_DNA"/>
</dbReference>
<protein>
    <submittedName>
        <fullName evidence="1">Uncharacterized protein</fullName>
    </submittedName>
</protein>
<gene>
    <name evidence="1" type="ORF">L1987_27040</name>
</gene>
<accession>A0ACB9ICD5</accession>
<proteinExistence type="predicted"/>
<name>A0ACB9ICD5_9ASTR</name>